<dbReference type="GO" id="GO:0009098">
    <property type="term" value="P:L-leucine biosynthetic process"/>
    <property type="evidence" value="ECO:0007669"/>
    <property type="project" value="UniProtKB-UniRule"/>
</dbReference>
<gene>
    <name evidence="11" type="primary">leuA</name>
    <name evidence="13" type="ORF">PX52LOC_05037</name>
</gene>
<evidence type="ECO:0000256" key="1">
    <source>
        <dbReference type="ARBA" id="ARBA00004689"/>
    </source>
</evidence>
<dbReference type="PANTHER" id="PTHR10277">
    <property type="entry name" value="HOMOCITRATE SYNTHASE-RELATED"/>
    <property type="match status" value="1"/>
</dbReference>
<feature type="region of interest" description="Regulatory domain" evidence="11">
    <location>
        <begin position="397"/>
        <end position="528"/>
    </location>
</feature>
<evidence type="ECO:0000256" key="5">
    <source>
        <dbReference type="ARBA" id="ARBA00022430"/>
    </source>
</evidence>
<dbReference type="Pfam" id="PF08502">
    <property type="entry name" value="LeuA_dimer"/>
    <property type="match status" value="1"/>
</dbReference>
<evidence type="ECO:0000256" key="11">
    <source>
        <dbReference type="HAMAP-Rule" id="MF_01025"/>
    </source>
</evidence>
<dbReference type="InterPro" id="IPR000891">
    <property type="entry name" value="PYR_CT"/>
</dbReference>
<dbReference type="InterPro" id="IPR005671">
    <property type="entry name" value="LeuA_bact_synth"/>
</dbReference>
<comment type="catalytic activity">
    <reaction evidence="11">
        <text>3-methyl-2-oxobutanoate + acetyl-CoA + H2O = (2S)-2-isopropylmalate + CoA + H(+)</text>
        <dbReference type="Rhea" id="RHEA:21524"/>
        <dbReference type="ChEBI" id="CHEBI:1178"/>
        <dbReference type="ChEBI" id="CHEBI:11851"/>
        <dbReference type="ChEBI" id="CHEBI:15377"/>
        <dbReference type="ChEBI" id="CHEBI:15378"/>
        <dbReference type="ChEBI" id="CHEBI:57287"/>
        <dbReference type="ChEBI" id="CHEBI:57288"/>
        <dbReference type="EC" id="2.3.3.13"/>
    </reaction>
</comment>
<keyword evidence="8 11" id="KW-0479">Metal-binding</keyword>
<sequence length="528" mass="57859">MTTPNDPNRVIVFDTTLRDGEQSPGCSMNLNEKLEIAHGLKDLGVDVIEAGFPIASPGDFESVQEIARQVDGPIICGLARCNTADIDRAADAVKHARRPRIHVFLATSAIHREFKLRMSREEILKRAIDGVKRARDQIADVEFSPEDASRTELDFLAEVVERAVEAGATTLNIPDTVGYAVPTHYADIIRHLKKTVRGIDKCVLSVHCHNDLGLAVANSLAALKEGARQVECTINGIGERAGNTALEEVVMALRTRQDYYGLTTGINSRLLLPLSRKLSHATGMQVQRNKAIVGQNAFAHEAGIHQDGMLKNPNTYEIMRPEDIGLSRTELVLGKHSGRHALRQKISDLGYHLSDEQLNKVFESFKVLADRKKDIYDADIEALADTQIHESVQKVWKLQAFTCNAGTGTLPSAAVSLERNDGKIHRDAALGDGPIDAVFNTIDRITGITLKVVDYRVRAVTFGGDAQGEAFIEAEYAGKKVTTRAVSTDIVEASALAYLDLINRVTARQDRDRLKPTDNVSHDAVPSL</sequence>
<keyword evidence="6 11" id="KW-0028">Amino-acid biosynthesis</keyword>
<keyword evidence="14" id="KW-1185">Reference proteome</keyword>
<keyword evidence="9 11" id="KW-0464">Manganese</keyword>
<dbReference type="GO" id="GO:0005737">
    <property type="term" value="C:cytoplasm"/>
    <property type="evidence" value="ECO:0007669"/>
    <property type="project" value="UniProtKB-UniRule"/>
</dbReference>
<evidence type="ECO:0000256" key="7">
    <source>
        <dbReference type="ARBA" id="ARBA00022679"/>
    </source>
</evidence>
<dbReference type="NCBIfam" id="TIGR00973">
    <property type="entry name" value="leuA_bact"/>
    <property type="match status" value="1"/>
</dbReference>
<dbReference type="PANTHER" id="PTHR10277:SF9">
    <property type="entry name" value="2-ISOPROPYLMALATE SYNTHASE 1, CHLOROPLASTIC-RELATED"/>
    <property type="match status" value="1"/>
</dbReference>
<evidence type="ECO:0000256" key="4">
    <source>
        <dbReference type="ARBA" id="ARBA00018198"/>
    </source>
</evidence>
<dbReference type="NCBIfam" id="NF002085">
    <property type="entry name" value="PRK00915.1-2"/>
    <property type="match status" value="1"/>
</dbReference>
<organism evidence="13 14">
    <name type="scientific">Limnoglobus roseus</name>
    <dbReference type="NCBI Taxonomy" id="2598579"/>
    <lineage>
        <taxon>Bacteria</taxon>
        <taxon>Pseudomonadati</taxon>
        <taxon>Planctomycetota</taxon>
        <taxon>Planctomycetia</taxon>
        <taxon>Gemmatales</taxon>
        <taxon>Gemmataceae</taxon>
        <taxon>Limnoglobus</taxon>
    </lineage>
</organism>
<keyword evidence="7 11" id="KW-0808">Transferase</keyword>
<feature type="domain" description="Pyruvate carboxyltransferase" evidence="12">
    <location>
        <begin position="10"/>
        <end position="272"/>
    </location>
</feature>
<dbReference type="UniPathway" id="UPA00048">
    <property type="reaction ID" value="UER00070"/>
</dbReference>
<dbReference type="GO" id="GO:0030145">
    <property type="term" value="F:manganese ion binding"/>
    <property type="evidence" value="ECO:0007669"/>
    <property type="project" value="UniProtKB-UniRule"/>
</dbReference>
<protein>
    <recommendedName>
        <fullName evidence="4 11">2-isopropylmalate synthase</fullName>
        <ecNumber evidence="3 11">2.3.3.13</ecNumber>
    </recommendedName>
    <alternativeName>
        <fullName evidence="11">Alpha-IPM synthase</fullName>
    </alternativeName>
    <alternativeName>
        <fullName evidence="11">Alpha-isopropylmalate synthase</fullName>
    </alternativeName>
</protein>
<reference evidence="14" key="1">
    <citation type="submission" date="2019-08" db="EMBL/GenBank/DDBJ databases">
        <title>Limnoglobus roseus gen. nov., sp. nov., a novel freshwater planctomycete with a giant genome from the family Gemmataceae.</title>
        <authorList>
            <person name="Kulichevskaya I.S."/>
            <person name="Naumoff D.G."/>
            <person name="Miroshnikov K."/>
            <person name="Ivanova A."/>
            <person name="Philippov D.A."/>
            <person name="Hakobyan A."/>
            <person name="Rijpstra I.C."/>
            <person name="Sinninghe Damste J.S."/>
            <person name="Liesack W."/>
            <person name="Dedysh S.N."/>
        </authorList>
    </citation>
    <scope>NUCLEOTIDE SEQUENCE [LARGE SCALE GENOMIC DNA]</scope>
    <source>
        <strain evidence="14">PX52</strain>
    </source>
</reference>
<dbReference type="GO" id="GO:0003852">
    <property type="term" value="F:2-isopropylmalate synthase activity"/>
    <property type="evidence" value="ECO:0007669"/>
    <property type="project" value="UniProtKB-UniRule"/>
</dbReference>
<proteinExistence type="inferred from homology"/>
<dbReference type="EMBL" id="CP042425">
    <property type="protein sequence ID" value="QEL18023.1"/>
    <property type="molecule type" value="Genomic_DNA"/>
</dbReference>
<dbReference type="FunFam" id="3.30.160.270:FF:000003">
    <property type="entry name" value="2-isopropylmalate synthase"/>
    <property type="match status" value="1"/>
</dbReference>
<dbReference type="RefSeq" id="WP_149112564.1">
    <property type="nucleotide sequence ID" value="NZ_CP042425.1"/>
</dbReference>
<dbReference type="AlphaFoldDB" id="A0A5C1AID9"/>
<dbReference type="InterPro" id="IPR013785">
    <property type="entry name" value="Aldolase_TIM"/>
</dbReference>
<dbReference type="SUPFAM" id="SSF51569">
    <property type="entry name" value="Aldolase"/>
    <property type="match status" value="1"/>
</dbReference>
<comment type="similarity">
    <text evidence="2 11">Belongs to the alpha-IPM synthase/homocitrate synthase family. LeuA type 1 subfamily.</text>
</comment>
<dbReference type="SMART" id="SM00917">
    <property type="entry name" value="LeuA_dimer"/>
    <property type="match status" value="1"/>
</dbReference>
<keyword evidence="10 11" id="KW-0100">Branched-chain amino acid biosynthesis</keyword>
<dbReference type="SUPFAM" id="SSF110921">
    <property type="entry name" value="2-isopropylmalate synthase LeuA, allosteric (dimerisation) domain"/>
    <property type="match status" value="1"/>
</dbReference>
<dbReference type="Pfam" id="PF22617">
    <property type="entry name" value="HCS_D2"/>
    <property type="match status" value="1"/>
</dbReference>
<evidence type="ECO:0000313" key="14">
    <source>
        <dbReference type="Proteomes" id="UP000324974"/>
    </source>
</evidence>
<feature type="binding site" evidence="11">
    <location>
        <position position="207"/>
    </location>
    <ligand>
        <name>Mn(2+)</name>
        <dbReference type="ChEBI" id="CHEBI:29035"/>
    </ligand>
</feature>
<evidence type="ECO:0000256" key="3">
    <source>
        <dbReference type="ARBA" id="ARBA00012973"/>
    </source>
</evidence>
<dbReference type="InterPro" id="IPR036230">
    <property type="entry name" value="LeuA_allosteric_dom_sf"/>
</dbReference>
<dbReference type="FunFam" id="1.10.238.260:FF:000001">
    <property type="entry name" value="2-isopropylmalate synthase"/>
    <property type="match status" value="1"/>
</dbReference>
<feature type="binding site" evidence="11">
    <location>
        <position position="209"/>
    </location>
    <ligand>
        <name>Mn(2+)</name>
        <dbReference type="ChEBI" id="CHEBI:29035"/>
    </ligand>
</feature>
<dbReference type="HAMAP" id="MF_01025">
    <property type="entry name" value="LeuA_type1"/>
    <property type="match status" value="1"/>
</dbReference>
<comment type="function">
    <text evidence="11">Catalyzes the condensation of the acetyl group of acetyl-CoA with 3-methyl-2-oxobutanoate (2-ketoisovalerate) to form 3-carboxy-3-hydroxy-4-methylpentanoate (2-isopropylmalate).</text>
</comment>
<dbReference type="OrthoDB" id="9804858at2"/>
<comment type="subunit">
    <text evidence="11">Homodimer.</text>
</comment>
<dbReference type="InterPro" id="IPR013709">
    <property type="entry name" value="2-isopropylmalate_synth_dimer"/>
</dbReference>
<evidence type="ECO:0000313" key="13">
    <source>
        <dbReference type="EMBL" id="QEL18023.1"/>
    </source>
</evidence>
<keyword evidence="11" id="KW-0963">Cytoplasm</keyword>
<accession>A0A5C1AID9</accession>
<dbReference type="PROSITE" id="PS00816">
    <property type="entry name" value="AIPM_HOMOCIT_SYNTH_2"/>
    <property type="match status" value="1"/>
</dbReference>
<dbReference type="InterPro" id="IPR002034">
    <property type="entry name" value="AIPM/Hcit_synth_CS"/>
</dbReference>
<dbReference type="CDD" id="cd07940">
    <property type="entry name" value="DRE_TIM_IPMS"/>
    <property type="match status" value="1"/>
</dbReference>
<dbReference type="Gene3D" id="3.20.20.70">
    <property type="entry name" value="Aldolase class I"/>
    <property type="match status" value="1"/>
</dbReference>
<evidence type="ECO:0000256" key="9">
    <source>
        <dbReference type="ARBA" id="ARBA00023211"/>
    </source>
</evidence>
<dbReference type="PROSITE" id="PS00815">
    <property type="entry name" value="AIPM_HOMOCIT_SYNTH_1"/>
    <property type="match status" value="1"/>
</dbReference>
<dbReference type="InterPro" id="IPR050073">
    <property type="entry name" value="2-IPM_HCS-like"/>
</dbReference>
<dbReference type="KEGG" id="lrs:PX52LOC_05037"/>
<dbReference type="NCBIfam" id="NF002086">
    <property type="entry name" value="PRK00915.1-3"/>
    <property type="match status" value="1"/>
</dbReference>
<dbReference type="InterPro" id="IPR054691">
    <property type="entry name" value="LeuA/HCS_post-cat"/>
</dbReference>
<dbReference type="Gene3D" id="3.30.160.270">
    <property type="match status" value="1"/>
</dbReference>
<dbReference type="Proteomes" id="UP000324974">
    <property type="component" value="Chromosome"/>
</dbReference>
<evidence type="ECO:0000256" key="10">
    <source>
        <dbReference type="ARBA" id="ARBA00023304"/>
    </source>
</evidence>
<feature type="binding site" evidence="11">
    <location>
        <position position="19"/>
    </location>
    <ligand>
        <name>Mn(2+)</name>
        <dbReference type="ChEBI" id="CHEBI:29035"/>
    </ligand>
</feature>
<evidence type="ECO:0000259" key="12">
    <source>
        <dbReference type="PROSITE" id="PS50991"/>
    </source>
</evidence>
<dbReference type="EC" id="2.3.3.13" evidence="3 11"/>
<feature type="binding site" evidence="11">
    <location>
        <position position="243"/>
    </location>
    <ligand>
        <name>Mn(2+)</name>
        <dbReference type="ChEBI" id="CHEBI:29035"/>
    </ligand>
</feature>
<dbReference type="FunFam" id="3.20.20.70:FF:000010">
    <property type="entry name" value="2-isopropylmalate synthase"/>
    <property type="match status" value="1"/>
</dbReference>
<dbReference type="Gene3D" id="1.10.238.260">
    <property type="match status" value="1"/>
</dbReference>
<dbReference type="GO" id="GO:0003985">
    <property type="term" value="F:acetyl-CoA C-acetyltransferase activity"/>
    <property type="evidence" value="ECO:0007669"/>
    <property type="project" value="UniProtKB-UniRule"/>
</dbReference>
<dbReference type="PROSITE" id="PS50991">
    <property type="entry name" value="PYR_CT"/>
    <property type="match status" value="1"/>
</dbReference>
<name>A0A5C1AID9_9BACT</name>
<dbReference type="Pfam" id="PF00682">
    <property type="entry name" value="HMGL-like"/>
    <property type="match status" value="1"/>
</dbReference>
<comment type="cofactor">
    <cofactor evidence="11">
        <name>Mn(2+)</name>
        <dbReference type="ChEBI" id="CHEBI:29035"/>
    </cofactor>
</comment>
<evidence type="ECO:0000256" key="6">
    <source>
        <dbReference type="ARBA" id="ARBA00022605"/>
    </source>
</evidence>
<keyword evidence="5 11" id="KW-0432">Leucine biosynthesis</keyword>
<comment type="pathway">
    <text evidence="1 11">Amino-acid biosynthesis; L-leucine biosynthesis; L-leucine from 3-methyl-2-oxobutanoate: step 1/4.</text>
</comment>
<evidence type="ECO:0000256" key="2">
    <source>
        <dbReference type="ARBA" id="ARBA00009396"/>
    </source>
</evidence>
<evidence type="ECO:0000256" key="8">
    <source>
        <dbReference type="ARBA" id="ARBA00022723"/>
    </source>
</evidence>